<dbReference type="CDD" id="cd00086">
    <property type="entry name" value="homeodomain"/>
    <property type="match status" value="1"/>
</dbReference>
<dbReference type="PANTHER" id="PTHR24326">
    <property type="entry name" value="HOMEOBOX-LEUCINE ZIPPER PROTEIN"/>
    <property type="match status" value="1"/>
</dbReference>
<dbReference type="FunFam" id="1.10.10.60:FF:000241">
    <property type="entry name" value="homeobox-leucine zipper protein ATHB-40"/>
    <property type="match status" value="1"/>
</dbReference>
<dbReference type="GO" id="GO:0005634">
    <property type="term" value="C:nucleus"/>
    <property type="evidence" value="ECO:0007669"/>
    <property type="project" value="UniProtKB-SubCell"/>
</dbReference>
<protein>
    <recommendedName>
        <fullName evidence="10">Homeobox-leucine zipper protein</fullName>
    </recommendedName>
    <alternativeName>
        <fullName evidence="10">HD-ZIP protein</fullName>
    </alternativeName>
    <alternativeName>
        <fullName evidence="10">Homeodomain transcription factor</fullName>
    </alternativeName>
</protein>
<dbReference type="GO" id="GO:0045893">
    <property type="term" value="P:positive regulation of DNA-templated transcription"/>
    <property type="evidence" value="ECO:0007669"/>
    <property type="project" value="TreeGrafter"/>
</dbReference>
<evidence type="ECO:0000256" key="2">
    <source>
        <dbReference type="ARBA" id="ARBA00023015"/>
    </source>
</evidence>
<keyword evidence="6 8" id="KW-0539">Nucleus</keyword>
<evidence type="ECO:0000256" key="11">
    <source>
        <dbReference type="SAM" id="MobiDB-lite"/>
    </source>
</evidence>
<comment type="function">
    <text evidence="10">Transcription factor.</text>
</comment>
<comment type="similarity">
    <text evidence="7 10">Belongs to the HD-ZIP homeobox family. Class I subfamily.</text>
</comment>
<keyword evidence="14" id="KW-1185">Reference proteome</keyword>
<name>A0AAN9N674_PHACN</name>
<evidence type="ECO:0000256" key="6">
    <source>
        <dbReference type="ARBA" id="ARBA00023242"/>
    </source>
</evidence>
<feature type="compositionally biased region" description="Low complexity" evidence="11">
    <location>
        <begin position="164"/>
        <end position="178"/>
    </location>
</feature>
<keyword evidence="4 8" id="KW-0371">Homeobox</keyword>
<dbReference type="EMBL" id="JAYMYR010000004">
    <property type="protein sequence ID" value="KAK7367440.1"/>
    <property type="molecule type" value="Genomic_DNA"/>
</dbReference>
<evidence type="ECO:0000256" key="1">
    <source>
        <dbReference type="ARBA" id="ARBA00004123"/>
    </source>
</evidence>
<evidence type="ECO:0000256" key="9">
    <source>
        <dbReference type="RuleBase" id="RU000682"/>
    </source>
</evidence>
<comment type="caution">
    <text evidence="13">The sequence shown here is derived from an EMBL/GenBank/DDBJ whole genome shotgun (WGS) entry which is preliminary data.</text>
</comment>
<dbReference type="InterPro" id="IPR045224">
    <property type="entry name" value="HDZip_class_I_plant"/>
</dbReference>
<dbReference type="Proteomes" id="UP001374584">
    <property type="component" value="Unassembled WGS sequence"/>
</dbReference>
<evidence type="ECO:0000256" key="3">
    <source>
        <dbReference type="ARBA" id="ARBA00023125"/>
    </source>
</evidence>
<dbReference type="PRINTS" id="PR00031">
    <property type="entry name" value="HTHREPRESSR"/>
</dbReference>
<dbReference type="PANTHER" id="PTHR24326:SF527">
    <property type="entry name" value="HOMEOBOX-LEUCINE ZIPPER PROTEIN ATHB-40"/>
    <property type="match status" value="1"/>
</dbReference>
<dbReference type="SUPFAM" id="SSF46689">
    <property type="entry name" value="Homeodomain-like"/>
    <property type="match status" value="1"/>
</dbReference>
<organism evidence="13 14">
    <name type="scientific">Phaseolus coccineus</name>
    <name type="common">Scarlet runner bean</name>
    <name type="synonym">Phaseolus multiflorus</name>
    <dbReference type="NCBI Taxonomy" id="3886"/>
    <lineage>
        <taxon>Eukaryota</taxon>
        <taxon>Viridiplantae</taxon>
        <taxon>Streptophyta</taxon>
        <taxon>Embryophyta</taxon>
        <taxon>Tracheophyta</taxon>
        <taxon>Spermatophyta</taxon>
        <taxon>Magnoliopsida</taxon>
        <taxon>eudicotyledons</taxon>
        <taxon>Gunneridae</taxon>
        <taxon>Pentapetalae</taxon>
        <taxon>rosids</taxon>
        <taxon>fabids</taxon>
        <taxon>Fabales</taxon>
        <taxon>Fabaceae</taxon>
        <taxon>Papilionoideae</taxon>
        <taxon>50 kb inversion clade</taxon>
        <taxon>NPAAA clade</taxon>
        <taxon>indigoferoid/millettioid clade</taxon>
        <taxon>Phaseoleae</taxon>
        <taxon>Phaseolus</taxon>
    </lineage>
</organism>
<feature type="compositionally biased region" description="Basic residues" evidence="11">
    <location>
        <begin position="35"/>
        <end position="44"/>
    </location>
</feature>
<evidence type="ECO:0000259" key="12">
    <source>
        <dbReference type="PROSITE" id="PS50071"/>
    </source>
</evidence>
<feature type="region of interest" description="Disordered" evidence="11">
    <location>
        <begin position="28"/>
        <end position="61"/>
    </location>
</feature>
<feature type="domain" description="Homeobox" evidence="12">
    <location>
        <begin position="51"/>
        <end position="111"/>
    </location>
</feature>
<dbReference type="AlphaFoldDB" id="A0AAN9N674"/>
<keyword evidence="3 8" id="KW-0238">DNA-binding</keyword>
<keyword evidence="2 10" id="KW-0805">Transcription regulation</keyword>
<evidence type="ECO:0000256" key="8">
    <source>
        <dbReference type="PROSITE-ProRule" id="PRU00108"/>
    </source>
</evidence>
<dbReference type="InterPro" id="IPR000047">
    <property type="entry name" value="HTH_motif"/>
</dbReference>
<comment type="subcellular location">
    <subcellularLocation>
        <location evidence="1 8 9">Nucleus</location>
    </subcellularLocation>
</comment>
<dbReference type="GO" id="GO:0009733">
    <property type="term" value="P:response to auxin"/>
    <property type="evidence" value="ECO:0007669"/>
    <property type="project" value="UniProtKB-ARBA"/>
</dbReference>
<evidence type="ECO:0000313" key="13">
    <source>
        <dbReference type="EMBL" id="KAK7367440.1"/>
    </source>
</evidence>
<dbReference type="GO" id="GO:0000981">
    <property type="term" value="F:DNA-binding transcription factor activity, RNA polymerase II-specific"/>
    <property type="evidence" value="ECO:0007669"/>
    <property type="project" value="UniProtKB-UniRule"/>
</dbReference>
<feature type="region of interest" description="Disordered" evidence="11">
    <location>
        <begin position="156"/>
        <end position="178"/>
    </location>
</feature>
<dbReference type="PROSITE" id="PS00027">
    <property type="entry name" value="HOMEOBOX_1"/>
    <property type="match status" value="1"/>
</dbReference>
<feature type="DNA-binding region" description="Homeobox" evidence="8">
    <location>
        <begin position="53"/>
        <end position="112"/>
    </location>
</feature>
<dbReference type="InterPro" id="IPR009057">
    <property type="entry name" value="Homeodomain-like_sf"/>
</dbReference>
<evidence type="ECO:0000256" key="5">
    <source>
        <dbReference type="ARBA" id="ARBA00023163"/>
    </source>
</evidence>
<keyword evidence="5 10" id="KW-0804">Transcription</keyword>
<dbReference type="Gene3D" id="1.10.10.60">
    <property type="entry name" value="Homeodomain-like"/>
    <property type="match status" value="1"/>
</dbReference>
<evidence type="ECO:0000256" key="10">
    <source>
        <dbReference type="RuleBase" id="RU369038"/>
    </source>
</evidence>
<sequence>MNHRPFQDHMMFISQLYPADAPYTQIIAQQGESKKPKRRRSKKNKGGENGASEANKKRKLSAEQVNLLEHNFGNEHKLESERKDKLALELGLDPRQVAVWFQNRRARWKNKKLEEEYSNLKKSHEATLLEKCRLETEVLKLKDQLSEAEKEIQRLLESGDRVPSNSSSSSQSQSQSQSMEAVDPPFFGVFGVDGYDDDVLYGPETQCMNALEWINLYM</sequence>
<dbReference type="PROSITE" id="PS50071">
    <property type="entry name" value="HOMEOBOX_2"/>
    <property type="match status" value="1"/>
</dbReference>
<proteinExistence type="inferred from homology"/>
<evidence type="ECO:0000313" key="14">
    <source>
        <dbReference type="Proteomes" id="UP001374584"/>
    </source>
</evidence>
<dbReference type="GO" id="GO:0043565">
    <property type="term" value="F:sequence-specific DNA binding"/>
    <property type="evidence" value="ECO:0007669"/>
    <property type="project" value="TreeGrafter"/>
</dbReference>
<gene>
    <name evidence="13" type="ORF">VNO80_09452</name>
</gene>
<reference evidence="13 14" key="1">
    <citation type="submission" date="2024-01" db="EMBL/GenBank/DDBJ databases">
        <title>The genomes of 5 underutilized Papilionoideae crops provide insights into root nodulation and disease resistanc.</title>
        <authorList>
            <person name="Jiang F."/>
        </authorList>
    </citation>
    <scope>NUCLEOTIDE SEQUENCE [LARGE SCALE GENOMIC DNA]</scope>
    <source>
        <strain evidence="13">JINMINGXINNONG_FW02</strain>
        <tissue evidence="13">Leaves</tissue>
    </source>
</reference>
<dbReference type="Pfam" id="PF00046">
    <property type="entry name" value="Homeodomain"/>
    <property type="match status" value="1"/>
</dbReference>
<accession>A0AAN9N674</accession>
<dbReference type="SMART" id="SM00389">
    <property type="entry name" value="HOX"/>
    <property type="match status" value="1"/>
</dbReference>
<evidence type="ECO:0000256" key="7">
    <source>
        <dbReference type="ARBA" id="ARBA00025748"/>
    </source>
</evidence>
<evidence type="ECO:0000256" key="4">
    <source>
        <dbReference type="ARBA" id="ARBA00023155"/>
    </source>
</evidence>
<dbReference type="InterPro" id="IPR001356">
    <property type="entry name" value="HD"/>
</dbReference>
<dbReference type="InterPro" id="IPR017970">
    <property type="entry name" value="Homeobox_CS"/>
</dbReference>